<dbReference type="GO" id="GO:0070967">
    <property type="term" value="F:coenzyme F420 binding"/>
    <property type="evidence" value="ECO:0007669"/>
    <property type="project" value="TreeGrafter"/>
</dbReference>
<reference evidence="3 4" key="1">
    <citation type="submission" date="2019-06" db="EMBL/GenBank/DDBJ databases">
        <title>Sequencing the genomes of 1000 actinobacteria strains.</title>
        <authorList>
            <person name="Klenk H.-P."/>
        </authorList>
    </citation>
    <scope>NUCLEOTIDE SEQUENCE [LARGE SCALE GENOMIC DNA]</scope>
    <source>
        <strain evidence="3 4">DSM 12335</strain>
    </source>
</reference>
<keyword evidence="4" id="KW-1185">Reference proteome</keyword>
<evidence type="ECO:0000256" key="1">
    <source>
        <dbReference type="ARBA" id="ARBA00023002"/>
    </source>
</evidence>
<dbReference type="InterPro" id="IPR012349">
    <property type="entry name" value="Split_barrel_FMN-bd"/>
</dbReference>
<dbReference type="RefSeq" id="WP_141784598.1">
    <property type="nucleotide sequence ID" value="NZ_BAAAIK010000002.1"/>
</dbReference>
<accession>A0A542YQT1</accession>
<dbReference type="GO" id="GO:0005829">
    <property type="term" value="C:cytosol"/>
    <property type="evidence" value="ECO:0007669"/>
    <property type="project" value="TreeGrafter"/>
</dbReference>
<name>A0A542YQT1_9MICO</name>
<dbReference type="EMBL" id="VFOP01000001">
    <property type="protein sequence ID" value="TQL50465.1"/>
    <property type="molecule type" value="Genomic_DNA"/>
</dbReference>
<feature type="domain" description="Pyridoxamine 5'-phosphate oxidase N-terminal" evidence="2">
    <location>
        <begin position="25"/>
        <end position="124"/>
    </location>
</feature>
<gene>
    <name evidence="3" type="ORF">FB467_1575</name>
</gene>
<dbReference type="Proteomes" id="UP000319516">
    <property type="component" value="Unassembled WGS sequence"/>
</dbReference>
<evidence type="ECO:0000259" key="2">
    <source>
        <dbReference type="Pfam" id="PF01243"/>
    </source>
</evidence>
<dbReference type="PANTHER" id="PTHR35176:SF4">
    <property type="entry name" value="PYRIDOXAMINE 5'-PHOSPHATE OXIDASE-RELATED FMN-BINDING"/>
    <property type="match status" value="1"/>
</dbReference>
<evidence type="ECO:0000313" key="3">
    <source>
        <dbReference type="EMBL" id="TQL50465.1"/>
    </source>
</evidence>
<dbReference type="Gene3D" id="2.30.110.10">
    <property type="entry name" value="Electron Transport, Fmn-binding Protein, Chain A"/>
    <property type="match status" value="1"/>
</dbReference>
<dbReference type="Pfam" id="PF01243">
    <property type="entry name" value="PNPOx_N"/>
    <property type="match status" value="1"/>
</dbReference>
<dbReference type="OrthoDB" id="157302at2"/>
<comment type="caution">
    <text evidence="3">The sequence shown here is derived from an EMBL/GenBank/DDBJ whole genome shotgun (WGS) entry which is preliminary data.</text>
</comment>
<organism evidence="3 4">
    <name type="scientific">Ornithinicoccus hortensis</name>
    <dbReference type="NCBI Taxonomy" id="82346"/>
    <lineage>
        <taxon>Bacteria</taxon>
        <taxon>Bacillati</taxon>
        <taxon>Actinomycetota</taxon>
        <taxon>Actinomycetes</taxon>
        <taxon>Micrococcales</taxon>
        <taxon>Intrasporangiaceae</taxon>
        <taxon>Ornithinicoccus</taxon>
    </lineage>
</organism>
<keyword evidence="1" id="KW-0560">Oxidoreductase</keyword>
<dbReference type="SUPFAM" id="SSF50475">
    <property type="entry name" value="FMN-binding split barrel"/>
    <property type="match status" value="1"/>
</dbReference>
<dbReference type="InterPro" id="IPR011576">
    <property type="entry name" value="Pyridox_Oxase_N"/>
</dbReference>
<sequence length="177" mass="19679">MSEPTTHLDARYGDATAPLPWARTQQLFATAELYWLSTVRRDGRPHVTPLIGVWHDRSFYFCTGQEEQKCRNLLDDPGVSVTTGSNTWSSGTDVVLEGSAAQVTDQYELAEVSAAYLAKYGEDWRFEVHDEGGFVGGGREGIEEDETEPLALVFRVPPEKVIAFTKDPHGQTTHDFA</sequence>
<dbReference type="AlphaFoldDB" id="A0A542YQT1"/>
<proteinExistence type="predicted"/>
<dbReference type="InterPro" id="IPR052019">
    <property type="entry name" value="F420H2_bilvrd_red/Heme_oxyg"/>
</dbReference>
<dbReference type="GO" id="GO:0016627">
    <property type="term" value="F:oxidoreductase activity, acting on the CH-CH group of donors"/>
    <property type="evidence" value="ECO:0007669"/>
    <property type="project" value="TreeGrafter"/>
</dbReference>
<evidence type="ECO:0000313" key="4">
    <source>
        <dbReference type="Proteomes" id="UP000319516"/>
    </source>
</evidence>
<protein>
    <submittedName>
        <fullName evidence="3">Pyridoxamine 5'-phosphate oxidase</fullName>
    </submittedName>
</protein>
<dbReference type="PANTHER" id="PTHR35176">
    <property type="entry name" value="HEME OXYGENASE HI_0854-RELATED"/>
    <property type="match status" value="1"/>
</dbReference>